<dbReference type="EMBL" id="BCWF01000026">
    <property type="protein sequence ID" value="GAT28961.1"/>
    <property type="molecule type" value="Genomic_DNA"/>
</dbReference>
<organism evidence="3 4">
    <name type="scientific">Aspergillus kawachii</name>
    <name type="common">White koji mold</name>
    <name type="synonym">Aspergillus awamori var. kawachi</name>
    <dbReference type="NCBI Taxonomy" id="1069201"/>
    <lineage>
        <taxon>Eukaryota</taxon>
        <taxon>Fungi</taxon>
        <taxon>Dikarya</taxon>
        <taxon>Ascomycota</taxon>
        <taxon>Pezizomycotina</taxon>
        <taxon>Eurotiomycetes</taxon>
        <taxon>Eurotiomycetidae</taxon>
        <taxon>Eurotiales</taxon>
        <taxon>Aspergillaceae</taxon>
        <taxon>Aspergillus</taxon>
        <taxon>Aspergillus subgen. Circumdati</taxon>
    </lineage>
</organism>
<comment type="caution">
    <text evidence="3">The sequence shown here is derived from an EMBL/GenBank/DDBJ whole genome shotgun (WGS) entry which is preliminary data.</text>
</comment>
<sequence>MHALGLDDCLVLLALVCTTFTQDEDEPALNRTEQSMVLVFAALSIILTTYGIGYHQDTVPTADMIMTEKPYCFHHAGVPNQMDPADWSGNHGAHGHRDNFGGITLDLPVLTSAGSVGFDYS</sequence>
<keyword evidence="1" id="KW-0812">Transmembrane</keyword>
<evidence type="ECO:0000256" key="2">
    <source>
        <dbReference type="SAM" id="SignalP"/>
    </source>
</evidence>
<proteinExistence type="predicted"/>
<protein>
    <submittedName>
        <fullName evidence="3">Uncharacterized protein</fullName>
    </submittedName>
</protein>
<keyword evidence="2" id="KW-0732">Signal</keyword>
<evidence type="ECO:0000256" key="1">
    <source>
        <dbReference type="SAM" id="Phobius"/>
    </source>
</evidence>
<feature type="transmembrane region" description="Helical" evidence="1">
    <location>
        <begin position="37"/>
        <end position="54"/>
    </location>
</feature>
<dbReference type="AlphaFoldDB" id="A0A146FVR3"/>
<reference evidence="4" key="2">
    <citation type="submission" date="2016-02" db="EMBL/GenBank/DDBJ databases">
        <title>Genome sequencing of Aspergillus luchuensis NBRC 4314.</title>
        <authorList>
            <person name="Yamada O."/>
        </authorList>
    </citation>
    <scope>NUCLEOTIDE SEQUENCE [LARGE SCALE GENOMIC DNA]</scope>
    <source>
        <strain evidence="4">RIB 2604</strain>
    </source>
</reference>
<reference evidence="3 4" key="1">
    <citation type="journal article" date="2016" name="DNA Res.">
        <title>Genome sequence of Aspergillus luchuensis NBRC 4314.</title>
        <authorList>
            <person name="Yamada O."/>
            <person name="Machida M."/>
            <person name="Hosoyama A."/>
            <person name="Goto M."/>
            <person name="Takahashi T."/>
            <person name="Futagami T."/>
            <person name="Yamagata Y."/>
            <person name="Takeuchi M."/>
            <person name="Kobayashi T."/>
            <person name="Koike H."/>
            <person name="Abe K."/>
            <person name="Asai K."/>
            <person name="Arita M."/>
            <person name="Fujita N."/>
            <person name="Fukuda K."/>
            <person name="Higa K."/>
            <person name="Horikawa H."/>
            <person name="Ishikawa T."/>
            <person name="Jinno K."/>
            <person name="Kato Y."/>
            <person name="Kirimura K."/>
            <person name="Mizutani O."/>
            <person name="Nakasone K."/>
            <person name="Sano M."/>
            <person name="Shiraishi Y."/>
            <person name="Tsukahara M."/>
            <person name="Gomi K."/>
        </authorList>
    </citation>
    <scope>NUCLEOTIDE SEQUENCE [LARGE SCALE GENOMIC DNA]</scope>
    <source>
        <strain evidence="3 4">RIB 2604</strain>
    </source>
</reference>
<gene>
    <name evidence="3" type="ORF">RIB2604_02701470</name>
</gene>
<dbReference type="Proteomes" id="UP000075230">
    <property type="component" value="Unassembled WGS sequence"/>
</dbReference>
<feature type="signal peptide" evidence="2">
    <location>
        <begin position="1"/>
        <end position="21"/>
    </location>
</feature>
<accession>A0A146FVR3</accession>
<name>A0A146FVR3_ASPKA</name>
<feature type="chain" id="PRO_5007524177" evidence="2">
    <location>
        <begin position="22"/>
        <end position="121"/>
    </location>
</feature>
<evidence type="ECO:0000313" key="4">
    <source>
        <dbReference type="Proteomes" id="UP000075230"/>
    </source>
</evidence>
<keyword evidence="1" id="KW-0472">Membrane</keyword>
<evidence type="ECO:0000313" key="3">
    <source>
        <dbReference type="EMBL" id="GAT28961.1"/>
    </source>
</evidence>
<keyword evidence="1" id="KW-1133">Transmembrane helix</keyword>